<evidence type="ECO:0000313" key="1">
    <source>
        <dbReference type="EMBL" id="QSS56929.1"/>
    </source>
</evidence>
<dbReference type="AlphaFoldDB" id="A0A8A1LSM2"/>
<name>A0A8A1LSM2_AJEC8</name>
<proteinExistence type="predicted"/>
<dbReference type="EMBL" id="CP069106">
    <property type="protein sequence ID" value="QSS56929.1"/>
    <property type="molecule type" value="Genomic_DNA"/>
</dbReference>
<dbReference type="VEuPathDB" id="FungiDB:I7I53_05289"/>
<evidence type="ECO:0000313" key="2">
    <source>
        <dbReference type="Proteomes" id="UP000663419"/>
    </source>
</evidence>
<protein>
    <submittedName>
        <fullName evidence="1">Uncharacterized protein</fullName>
    </submittedName>
</protein>
<reference evidence="1" key="1">
    <citation type="submission" date="2021-01" db="EMBL/GenBank/DDBJ databases">
        <title>Chromosome-level genome assembly of a human fungal pathogen reveals clustering of transcriptionally co-regulated genes.</title>
        <authorList>
            <person name="Voorhies M."/>
            <person name="Cohen S."/>
            <person name="Shea T.P."/>
            <person name="Petrus S."/>
            <person name="Munoz J.F."/>
            <person name="Poplawski S."/>
            <person name="Goldman W.E."/>
            <person name="Michael T."/>
            <person name="Cuomo C.A."/>
            <person name="Sil A."/>
            <person name="Beyhan S."/>
        </authorList>
    </citation>
    <scope>NUCLEOTIDE SEQUENCE</scope>
    <source>
        <strain evidence="1">H88</strain>
    </source>
</reference>
<organism evidence="1 2">
    <name type="scientific">Ajellomyces capsulatus (strain H88)</name>
    <name type="common">Darling's disease fungus</name>
    <name type="synonym">Histoplasma capsulatum</name>
    <dbReference type="NCBI Taxonomy" id="544711"/>
    <lineage>
        <taxon>Eukaryota</taxon>
        <taxon>Fungi</taxon>
        <taxon>Dikarya</taxon>
        <taxon>Ascomycota</taxon>
        <taxon>Pezizomycotina</taxon>
        <taxon>Eurotiomycetes</taxon>
        <taxon>Eurotiomycetidae</taxon>
        <taxon>Onygenales</taxon>
        <taxon>Ajellomycetaceae</taxon>
        <taxon>Histoplasma</taxon>
    </lineage>
</organism>
<dbReference type="Proteomes" id="UP000663419">
    <property type="component" value="Chromosome 5"/>
</dbReference>
<accession>A0A8A1LSM2</accession>
<sequence length="92" mass="10934">MIMTAKKWRGQDCFWAGMEQTDTQSIGINRVLSEDPGIRDYYLYLKARYALFTSSICRVIIAMGRRNVLDQPLYVLLRHWRPTRCSVQWAFR</sequence>
<gene>
    <name evidence="1" type="ORF">I7I53_05289</name>
</gene>